<evidence type="ECO:0000313" key="2">
    <source>
        <dbReference type="Proteomes" id="UP000006591"/>
    </source>
</evidence>
<reference evidence="1" key="2">
    <citation type="submission" date="2018-04" db="EMBL/GenBank/DDBJ databases">
        <title>OnivRS2 (Oryza nivara Reference Sequence Version 2).</title>
        <authorList>
            <person name="Zhang J."/>
            <person name="Kudrna D."/>
            <person name="Lee S."/>
            <person name="Talag J."/>
            <person name="Rajasekar S."/>
            <person name="Welchert J."/>
            <person name="Hsing Y.-I."/>
            <person name="Wing R.A."/>
        </authorList>
    </citation>
    <scope>NUCLEOTIDE SEQUENCE [LARGE SCALE GENOMIC DNA]</scope>
</reference>
<organism evidence="1">
    <name type="scientific">Oryza nivara</name>
    <name type="common">Indian wild rice</name>
    <name type="synonym">Oryza sativa f. spontanea</name>
    <dbReference type="NCBI Taxonomy" id="4536"/>
    <lineage>
        <taxon>Eukaryota</taxon>
        <taxon>Viridiplantae</taxon>
        <taxon>Streptophyta</taxon>
        <taxon>Embryophyta</taxon>
        <taxon>Tracheophyta</taxon>
        <taxon>Spermatophyta</taxon>
        <taxon>Magnoliopsida</taxon>
        <taxon>Liliopsida</taxon>
        <taxon>Poales</taxon>
        <taxon>Poaceae</taxon>
        <taxon>BOP clade</taxon>
        <taxon>Oryzoideae</taxon>
        <taxon>Oryzeae</taxon>
        <taxon>Oryzinae</taxon>
        <taxon>Oryza</taxon>
    </lineage>
</organism>
<dbReference type="InterPro" id="IPR012337">
    <property type="entry name" value="RNaseH-like_sf"/>
</dbReference>
<sequence length="101" mass="11495">MPKNQQQRAFFPAIYDVALIMRKCSDISTLPTTECEGDLFDVARALDLKEIEADNCDKEAARNDLISQAWRWLSKGCLRRAAAGNAQQIADGWRMHDHSVW</sequence>
<keyword evidence="2" id="KW-1185">Reference proteome</keyword>
<dbReference type="SUPFAM" id="SSF53098">
    <property type="entry name" value="Ribonuclease H-like"/>
    <property type="match status" value="1"/>
</dbReference>
<evidence type="ECO:0000313" key="1">
    <source>
        <dbReference type="EnsemblPlants" id="ONIVA10G09760.2"/>
    </source>
</evidence>
<dbReference type="AlphaFoldDB" id="A0A0E0IS96"/>
<protein>
    <submittedName>
        <fullName evidence="1">Uncharacterized protein</fullName>
    </submittedName>
</protein>
<name>A0A0E0IS96_ORYNI</name>
<proteinExistence type="predicted"/>
<dbReference type="Gramene" id="ONIVA10G09760.2">
    <property type="protein sequence ID" value="ONIVA10G09760.2"/>
    <property type="gene ID" value="ONIVA10G09760"/>
</dbReference>
<dbReference type="EnsemblPlants" id="ONIVA10G09760.2">
    <property type="protein sequence ID" value="ONIVA10G09760.2"/>
    <property type="gene ID" value="ONIVA10G09760"/>
</dbReference>
<dbReference type="Proteomes" id="UP000006591">
    <property type="component" value="Chromosome 10"/>
</dbReference>
<dbReference type="HOGENOM" id="CLU_2577927_0_0_1"/>
<accession>A0A0E0IS96</accession>
<reference evidence="1" key="1">
    <citation type="submission" date="2015-04" db="UniProtKB">
        <authorList>
            <consortium name="EnsemblPlants"/>
        </authorList>
    </citation>
    <scope>IDENTIFICATION</scope>
    <source>
        <strain evidence="1">SL10</strain>
    </source>
</reference>